<gene>
    <name evidence="2" type="ORF">PCOR1329_LOCUS76391</name>
</gene>
<keyword evidence="1" id="KW-1133">Transmembrane helix</keyword>
<protein>
    <submittedName>
        <fullName evidence="2">Uncharacterized protein</fullName>
    </submittedName>
</protein>
<name>A0ABN9XJL3_9DINO</name>
<keyword evidence="1" id="KW-0812">Transmembrane</keyword>
<keyword evidence="3" id="KW-1185">Reference proteome</keyword>
<evidence type="ECO:0000256" key="1">
    <source>
        <dbReference type="SAM" id="Phobius"/>
    </source>
</evidence>
<feature type="transmembrane region" description="Helical" evidence="1">
    <location>
        <begin position="349"/>
        <end position="371"/>
    </location>
</feature>
<sequence length="484" mass="53869">MLKPDKQSRRQRRVRFTRRQKRFSACWSFSDHFGQMASRIVPVCCFLGAFLQLGASTSAVASVLPDGVVDIAQTDRPSPMEESLFRRMGVDYDGQLNGQHYRDGKHKVWKDRGFSCAEVRAKYGSEKEENYTTEEVLCLDISRARGNASCCQDSPKSCCKNADKCTLDDVFSALDMQDRCSKSALVEPFQVHDPRGDETGDGVADNAAAIKLKDDNMGTASIMVTIDWTAGLAEQKRQVEEKLEAMRDGNLQRSHSQVEDSLLHGRFLTYALEELRRVDLLEQAHTTRTSLFNARSNASRPLYNGHCCPNNLDPNEFGGKVAGGAAGLFMNLVQGKDLETSLQALASSALTIVGLINPALAFFAGIFMSFLGGNSNDALIKAIMTEVDKRIRRDRARTLNLQLKDLVEEVSWMPGMVEKTVPEVGISWWLIVQHDLATKKSLVFHDVSDREEAVDKHHQAKFDGGELRFPAAGHDQRARCRCVA</sequence>
<evidence type="ECO:0000313" key="2">
    <source>
        <dbReference type="EMBL" id="CAK0898594.1"/>
    </source>
</evidence>
<reference evidence="2" key="1">
    <citation type="submission" date="2023-10" db="EMBL/GenBank/DDBJ databases">
        <authorList>
            <person name="Chen Y."/>
            <person name="Shah S."/>
            <person name="Dougan E. K."/>
            <person name="Thang M."/>
            <person name="Chan C."/>
        </authorList>
    </citation>
    <scope>NUCLEOTIDE SEQUENCE [LARGE SCALE GENOMIC DNA]</scope>
</reference>
<comment type="caution">
    <text evidence="2">The sequence shown here is derived from an EMBL/GenBank/DDBJ whole genome shotgun (WGS) entry which is preliminary data.</text>
</comment>
<accession>A0ABN9XJL3</accession>
<keyword evidence="1" id="KW-0472">Membrane</keyword>
<evidence type="ECO:0000313" key="3">
    <source>
        <dbReference type="Proteomes" id="UP001189429"/>
    </source>
</evidence>
<proteinExistence type="predicted"/>
<dbReference type="EMBL" id="CAUYUJ010020492">
    <property type="protein sequence ID" value="CAK0898594.1"/>
    <property type="molecule type" value="Genomic_DNA"/>
</dbReference>
<dbReference type="Proteomes" id="UP001189429">
    <property type="component" value="Unassembled WGS sequence"/>
</dbReference>
<organism evidence="2 3">
    <name type="scientific">Prorocentrum cordatum</name>
    <dbReference type="NCBI Taxonomy" id="2364126"/>
    <lineage>
        <taxon>Eukaryota</taxon>
        <taxon>Sar</taxon>
        <taxon>Alveolata</taxon>
        <taxon>Dinophyceae</taxon>
        <taxon>Prorocentrales</taxon>
        <taxon>Prorocentraceae</taxon>
        <taxon>Prorocentrum</taxon>
    </lineage>
</organism>